<comment type="caution">
    <text evidence="2">The sequence shown here is derived from an EMBL/GenBank/DDBJ whole genome shotgun (WGS) entry which is preliminary data.</text>
</comment>
<reference evidence="2 3" key="1">
    <citation type="submission" date="2017-10" db="EMBL/GenBank/DDBJ databases">
        <title>Draft genome of Lysinibacillus fusiformis strain Juneja, a laboratory-derived pathogen of Drosophila melanogaster.</title>
        <authorList>
            <person name="Smith B.R."/>
            <person name="Unckless R.L."/>
        </authorList>
    </citation>
    <scope>NUCLEOTIDE SEQUENCE [LARGE SCALE GENOMIC DNA]</scope>
    <source>
        <strain evidence="2 3">Juneja</strain>
    </source>
</reference>
<evidence type="ECO:0000313" key="3">
    <source>
        <dbReference type="Proteomes" id="UP000234956"/>
    </source>
</evidence>
<protein>
    <recommendedName>
        <fullName evidence="1">DUF4062 domain-containing protein</fullName>
    </recommendedName>
</protein>
<gene>
    <name evidence="2" type="ORF">CRI88_19860</name>
</gene>
<dbReference type="EMBL" id="PDFK01000009">
    <property type="protein sequence ID" value="PKU50093.1"/>
    <property type="molecule type" value="Genomic_DNA"/>
</dbReference>
<organism evidence="2 3">
    <name type="scientific">Lysinibacillus fusiformis</name>
    <dbReference type="NCBI Taxonomy" id="28031"/>
    <lineage>
        <taxon>Bacteria</taxon>
        <taxon>Bacillati</taxon>
        <taxon>Bacillota</taxon>
        <taxon>Bacilli</taxon>
        <taxon>Bacillales</taxon>
        <taxon>Bacillaceae</taxon>
        <taxon>Lysinibacillus</taxon>
    </lineage>
</organism>
<dbReference type="Pfam" id="PF13271">
    <property type="entry name" value="DUF4062"/>
    <property type="match status" value="1"/>
</dbReference>
<accession>A0A2I0UVM7</accession>
<evidence type="ECO:0000313" key="2">
    <source>
        <dbReference type="EMBL" id="PKU50093.1"/>
    </source>
</evidence>
<feature type="domain" description="DUF4062" evidence="1">
    <location>
        <begin position="6"/>
        <end position="91"/>
    </location>
</feature>
<dbReference type="InterPro" id="IPR025139">
    <property type="entry name" value="DUF4062"/>
</dbReference>
<dbReference type="Proteomes" id="UP000234956">
    <property type="component" value="Unassembled WGS sequence"/>
</dbReference>
<sequence length="392" mass="45598">MTNPAKIFISSANEPALREIRKELKASLTNAGHRVLIFEDGDFAPWDKDTLQTCIDKVKECQIFILLIGEKSGTYLNNLKTTPTYIEFHTAVEEGLYIIPYVQCDVKNNYLWYMQSEIKQKIEIYERENGRRPNELSEIVGEIIESHTEKEKLNGIDSFVWEFISDVEYKCGWLYSLDYKNKDEFYEEVKHYLSTQLAIGIKFVPLKEEIISNAGYVEEYQKFQRYTNNLLSLLDGGIVKDWERFLAFIVRELRGGKIVDQKGYLSRTLNEYENCNAASMYKCEGSQMHLITYQGAITPPEEYPLDDKESFVVDTYIKDAQSIYYSMEKQLLYFAIKAGKFVLCFHFPLKKRWTNDQVSAFHNEYREAIIESSSAVFVEFAIRLLGGIIDEG</sequence>
<proteinExistence type="predicted"/>
<dbReference type="AlphaFoldDB" id="A0A2I0UVM7"/>
<dbReference type="RefSeq" id="WP_101966959.1">
    <property type="nucleotide sequence ID" value="NZ_PDFK01000009.1"/>
</dbReference>
<evidence type="ECO:0000259" key="1">
    <source>
        <dbReference type="Pfam" id="PF13271"/>
    </source>
</evidence>
<name>A0A2I0UVM7_9BACI</name>